<proteinExistence type="inferred from homology"/>
<dbReference type="Proteomes" id="UP000712673">
    <property type="component" value="Unassembled WGS sequence"/>
</dbReference>
<evidence type="ECO:0000256" key="2">
    <source>
        <dbReference type="RuleBase" id="RU003616"/>
    </source>
</evidence>
<reference evidence="4" key="1">
    <citation type="submission" date="2019-03" db="EMBL/GenBank/DDBJ databases">
        <title>Lake Tanganyika Metagenome-Assembled Genomes (MAGs).</title>
        <authorList>
            <person name="Tran P."/>
        </authorList>
    </citation>
    <scope>NUCLEOTIDE SEQUENCE</scope>
    <source>
        <strain evidence="4">K_DeepCast_65m_m2_066</strain>
    </source>
</reference>
<organism evidence="4 5">
    <name type="scientific">Tectimicrobiota bacterium</name>
    <dbReference type="NCBI Taxonomy" id="2528274"/>
    <lineage>
        <taxon>Bacteria</taxon>
        <taxon>Pseudomonadati</taxon>
        <taxon>Nitrospinota/Tectimicrobiota group</taxon>
        <taxon>Candidatus Tectimicrobiota</taxon>
    </lineage>
</organism>
<dbReference type="Gene3D" id="2.60.40.790">
    <property type="match status" value="1"/>
</dbReference>
<comment type="caution">
    <text evidence="4">The sequence shown here is derived from an EMBL/GenBank/DDBJ whole genome shotgun (WGS) entry which is preliminary data.</text>
</comment>
<evidence type="ECO:0000259" key="3">
    <source>
        <dbReference type="PROSITE" id="PS01031"/>
    </source>
</evidence>
<dbReference type="PROSITE" id="PS01031">
    <property type="entry name" value="SHSP"/>
    <property type="match status" value="1"/>
</dbReference>
<dbReference type="Pfam" id="PF00011">
    <property type="entry name" value="HSP20"/>
    <property type="match status" value="1"/>
</dbReference>
<dbReference type="AlphaFoldDB" id="A0A937W6V5"/>
<name>A0A937W6V5_UNCTE</name>
<dbReference type="SUPFAM" id="SSF49764">
    <property type="entry name" value="HSP20-like chaperones"/>
    <property type="match status" value="1"/>
</dbReference>
<comment type="similarity">
    <text evidence="1 2">Belongs to the small heat shock protein (HSP20) family.</text>
</comment>
<feature type="non-terminal residue" evidence="4">
    <location>
        <position position="201"/>
    </location>
</feature>
<dbReference type="InterPro" id="IPR031107">
    <property type="entry name" value="Small_HSP"/>
</dbReference>
<evidence type="ECO:0000256" key="1">
    <source>
        <dbReference type="PROSITE-ProRule" id="PRU00285"/>
    </source>
</evidence>
<dbReference type="PANTHER" id="PTHR11527">
    <property type="entry name" value="HEAT-SHOCK PROTEIN 20 FAMILY MEMBER"/>
    <property type="match status" value="1"/>
</dbReference>
<evidence type="ECO:0000313" key="4">
    <source>
        <dbReference type="EMBL" id="MBM3226177.1"/>
    </source>
</evidence>
<dbReference type="CDD" id="cd06464">
    <property type="entry name" value="ACD_sHsps-like"/>
    <property type="match status" value="1"/>
</dbReference>
<gene>
    <name evidence="4" type="ORF">FJZ47_20620</name>
</gene>
<evidence type="ECO:0000313" key="5">
    <source>
        <dbReference type="Proteomes" id="UP000712673"/>
    </source>
</evidence>
<dbReference type="InterPro" id="IPR008978">
    <property type="entry name" value="HSP20-like_chaperone"/>
</dbReference>
<accession>A0A937W6V5</accession>
<dbReference type="EMBL" id="VGLS01000816">
    <property type="protein sequence ID" value="MBM3226177.1"/>
    <property type="molecule type" value="Genomic_DNA"/>
</dbReference>
<sequence>MQPGVPGTLWGPYTSDMFSLRTECHCRRQCVMTSCPIKLSWVVSLWASERLSPSSTKGCKFWHNLCFLRKPEKGTGRAGTTSVHKQNFVCTRSTVMALTKWEPFAGLTSLRREMDRLLEDFFDGGRRQELSALEPAVEVSETQDMIVVKAQLPGVSKDQIQVNISDDTLTIKGETKKEEKEEGKNYYRQEFHYGAFARTIT</sequence>
<protein>
    <submittedName>
        <fullName evidence="4">Hsp20/alpha crystallin family protein</fullName>
    </submittedName>
</protein>
<feature type="domain" description="SHSP" evidence="3">
    <location>
        <begin position="128"/>
        <end position="201"/>
    </location>
</feature>
<dbReference type="InterPro" id="IPR002068">
    <property type="entry name" value="A-crystallin/Hsp20_dom"/>
</dbReference>